<comment type="caution">
    <text evidence="2">The sequence shown here is derived from an EMBL/GenBank/DDBJ whole genome shotgun (WGS) entry which is preliminary data.</text>
</comment>
<protein>
    <submittedName>
        <fullName evidence="2">Glycosyltransferase family 1 protein</fullName>
    </submittedName>
</protein>
<reference evidence="2 3" key="1">
    <citation type="submission" date="2020-08" db="EMBL/GenBank/DDBJ databases">
        <authorList>
            <person name="Sun Q."/>
            <person name="Inoue M."/>
        </authorList>
    </citation>
    <scope>NUCLEOTIDE SEQUENCE [LARGE SCALE GENOMIC DNA]</scope>
    <source>
        <strain evidence="2 3">CCM 8938</strain>
    </source>
</reference>
<dbReference type="EMBL" id="JACRYL010000017">
    <property type="protein sequence ID" value="MBC6112161.1"/>
    <property type="molecule type" value="Genomic_DNA"/>
</dbReference>
<sequence>MKIFLSFLQSKIQHNISAYSFWEYYIKNGIVEAGHTWVEAEDVDWAYGLVPQTEESLLRWKSQVWEKTLLYLKANGADVFLSYLYPNQIDEQAINEIKKMGVLSVNFFCDNVRNFKKIPKIFGVFDNNWVPEYKALAMYKKAGIPAMHLPMPMWVEPQYRKPLSIENGNLSFIGSRDIQRQLFFEDFFNEHTDLLIDIYGATWLTNEEKPIQTKSSFTTKTINQLSFIKKFGLSAFINKLKSRQAFQPLSNQLKIMLKPKPNHADYIKITRESNIVIGINRYPSFRYPVSKPDSYSRLRDLEAPMLGACYLTEWTEGLDQLYEIGKEIEVFTDTTSLKDKIEELNADALKRKQLRDNGQKRALNDHSIPVSLGKLLEA</sequence>
<gene>
    <name evidence="2" type="ORF">H7U22_17195</name>
</gene>
<keyword evidence="3" id="KW-1185">Reference proteome</keyword>
<dbReference type="RefSeq" id="WP_187072589.1">
    <property type="nucleotide sequence ID" value="NZ_JACRYL010000017.1"/>
</dbReference>
<feature type="domain" description="Spore protein YkvP/CgeB glycosyl transferase-like" evidence="1">
    <location>
        <begin position="260"/>
        <end position="368"/>
    </location>
</feature>
<evidence type="ECO:0000313" key="3">
    <source>
        <dbReference type="Proteomes" id="UP000652755"/>
    </source>
</evidence>
<accession>A0ABR7KVT7</accession>
<evidence type="ECO:0000313" key="2">
    <source>
        <dbReference type="EMBL" id="MBC6112161.1"/>
    </source>
</evidence>
<organism evidence="2 3">
    <name type="scientific">Pedobacter fastidiosus</name>
    <dbReference type="NCBI Taxonomy" id="2765361"/>
    <lineage>
        <taxon>Bacteria</taxon>
        <taxon>Pseudomonadati</taxon>
        <taxon>Bacteroidota</taxon>
        <taxon>Sphingobacteriia</taxon>
        <taxon>Sphingobacteriales</taxon>
        <taxon>Sphingobacteriaceae</taxon>
        <taxon>Pedobacter</taxon>
    </lineage>
</organism>
<proteinExistence type="predicted"/>
<evidence type="ECO:0000259" key="1">
    <source>
        <dbReference type="Pfam" id="PF13524"/>
    </source>
</evidence>
<dbReference type="InterPro" id="IPR055259">
    <property type="entry name" value="YkvP/CgeB_Glyco_trans-like"/>
</dbReference>
<dbReference type="Proteomes" id="UP000652755">
    <property type="component" value="Unassembled WGS sequence"/>
</dbReference>
<name>A0ABR7KVT7_9SPHI</name>
<dbReference type="Pfam" id="PF13524">
    <property type="entry name" value="Glyco_trans_1_2"/>
    <property type="match status" value="1"/>
</dbReference>